<dbReference type="Proteomes" id="UP000831151">
    <property type="component" value="Chromosome"/>
</dbReference>
<sequence length="312" mass="36118">MYEELLIKMRDLNNLIKEKSMDIDKRGREGLKKDIYNGLADKYMIEDDIDLEKLADEGGLWAVDGSLGRIGSLYPHYISVIDALVISTKKGFEHRKSTIYSPMQGQVQEEDEFSFESEMYVKKEMARLEVRVTIEALEKETPKMIFMDGGFIRYIISCKEDFEELKKICIERGIILAGVIEEIKTSILGKELDLKAYDREILFSLLDYKEAMLIKDEINNKAEEGITSAFVRTSMKPYAIGVDISTEQKDAMKDVLKTMIMLTPKDSRGIPIILDIVDKKVKITDELKQRVLVKELDKDVYDRYFNEVRNFR</sequence>
<feature type="domain" description="NurA" evidence="1">
    <location>
        <begin position="58"/>
        <end position="283"/>
    </location>
</feature>
<protein>
    <submittedName>
        <fullName evidence="2">DNA double-strand break repair nuclease NurA</fullName>
    </submittedName>
</protein>
<organism evidence="2 3">
    <name type="scientific">Fenollaria massiliensis</name>
    <dbReference type="NCBI Taxonomy" id="938288"/>
    <lineage>
        <taxon>Bacteria</taxon>
        <taxon>Bacillati</taxon>
        <taxon>Bacillota</taxon>
        <taxon>Clostridia</taxon>
        <taxon>Eubacteriales</taxon>
        <taxon>Fenollaria</taxon>
    </lineage>
</organism>
<dbReference type="Pfam" id="PF09376">
    <property type="entry name" value="NurA"/>
    <property type="match status" value="1"/>
</dbReference>
<dbReference type="KEGG" id="fms:M1R53_01225"/>
<dbReference type="EMBL" id="CP096649">
    <property type="protein sequence ID" value="UQK59322.1"/>
    <property type="molecule type" value="Genomic_DNA"/>
</dbReference>
<evidence type="ECO:0000259" key="1">
    <source>
        <dbReference type="SMART" id="SM00933"/>
    </source>
</evidence>
<proteinExistence type="predicted"/>
<dbReference type="InterPro" id="IPR018977">
    <property type="entry name" value="NurA_domain"/>
</dbReference>
<evidence type="ECO:0000313" key="3">
    <source>
        <dbReference type="Proteomes" id="UP000831151"/>
    </source>
</evidence>
<name>A0A9E7DJH4_9FIRM</name>
<dbReference type="SMART" id="SM00933">
    <property type="entry name" value="NurA"/>
    <property type="match status" value="1"/>
</dbReference>
<dbReference type="AlphaFoldDB" id="A0A9E7DJH4"/>
<accession>A0A9E7DJH4</accession>
<gene>
    <name evidence="2" type="ORF">M1R53_01225</name>
</gene>
<keyword evidence="3" id="KW-1185">Reference proteome</keyword>
<evidence type="ECO:0000313" key="2">
    <source>
        <dbReference type="EMBL" id="UQK59322.1"/>
    </source>
</evidence>
<dbReference type="RefSeq" id="WP_249242793.1">
    <property type="nucleotide sequence ID" value="NZ_CP096649.1"/>
</dbReference>
<reference evidence="2" key="1">
    <citation type="submission" date="2022-04" db="EMBL/GenBank/DDBJ databases">
        <title>Complete genome sequences of Ezakiella coagulans and Fenollaria massiliensis.</title>
        <authorList>
            <person name="France M.T."/>
            <person name="Clifford J."/>
            <person name="Narina S."/>
            <person name="Rutt L."/>
            <person name="Ravel J."/>
        </authorList>
    </citation>
    <scope>NUCLEOTIDE SEQUENCE</scope>
    <source>
        <strain evidence="2">C0061C2</strain>
    </source>
</reference>